<dbReference type="PROSITE" id="PS00086">
    <property type="entry name" value="CYTOCHROME_P450"/>
    <property type="match status" value="1"/>
</dbReference>
<gene>
    <name evidence="7" type="ORF">METZ01_LOCUS210548</name>
</gene>
<comment type="similarity">
    <text evidence="1">Belongs to the cytochrome P450 family.</text>
</comment>
<dbReference type="PANTHER" id="PTHR46696">
    <property type="entry name" value="P450, PUTATIVE (EUROFUNG)-RELATED"/>
    <property type="match status" value="1"/>
</dbReference>
<dbReference type="InterPro" id="IPR002397">
    <property type="entry name" value="Cyt_P450_B"/>
</dbReference>
<keyword evidence="5" id="KW-0408">Iron</keyword>
<dbReference type="GO" id="GO:0005506">
    <property type="term" value="F:iron ion binding"/>
    <property type="evidence" value="ECO:0007669"/>
    <property type="project" value="InterPro"/>
</dbReference>
<dbReference type="PRINTS" id="PR00359">
    <property type="entry name" value="BP450"/>
</dbReference>
<keyword evidence="2" id="KW-0349">Heme</keyword>
<sequence length="418" mass="48206">MSETEQHVEIPDPYAIALDEIDVMDPRLFHEDKHWRYFERLRQEDPVHLSEREHAGRFWSITKFDDIMAIDTNHRLFSSAHGIALGPRVDLNSHAERGAFNMFISMDPPKHDEQRATVSPVVAPPNLKLLESTIRERAGTILDGLPIGETFNWVDNVSVELTTQMLATLFDFPFEDRRKLTRWSDVVTAGQEEGIVESREEGRQEMLSCLEYFTRLWQERVGKPGNDLVSMLANGEATKDMQPYEFLGNLLLLIVGGNDTTRNSITGGVLALNENPVEYEKLRADHGLAPNMVSEIIRWQSPIAYMRRTANEDCEVRDKQILKGDQLLMWYISGNRDEDVIPNANQFQVDRPNARHHLAFGFGIHRCMGNRMAEMQLRVLWEEILKRFKTVEVVGEARRNYSTFIHGFRELPVRVHPL</sequence>
<dbReference type="Pfam" id="PF00067">
    <property type="entry name" value="p450"/>
    <property type="match status" value="1"/>
</dbReference>
<keyword evidence="4" id="KW-0560">Oxidoreductase</keyword>
<dbReference type="PANTHER" id="PTHR46696:SF1">
    <property type="entry name" value="CYTOCHROME P450 YJIB-RELATED"/>
    <property type="match status" value="1"/>
</dbReference>
<organism evidence="7">
    <name type="scientific">marine metagenome</name>
    <dbReference type="NCBI Taxonomy" id="408172"/>
    <lineage>
        <taxon>unclassified sequences</taxon>
        <taxon>metagenomes</taxon>
        <taxon>ecological metagenomes</taxon>
    </lineage>
</organism>
<name>A0A382F5S6_9ZZZZ</name>
<dbReference type="InterPro" id="IPR001128">
    <property type="entry name" value="Cyt_P450"/>
</dbReference>
<evidence type="ECO:0000256" key="4">
    <source>
        <dbReference type="ARBA" id="ARBA00023002"/>
    </source>
</evidence>
<evidence type="ECO:0000313" key="7">
    <source>
        <dbReference type="EMBL" id="SVB57694.1"/>
    </source>
</evidence>
<reference evidence="7" key="1">
    <citation type="submission" date="2018-05" db="EMBL/GenBank/DDBJ databases">
        <authorList>
            <person name="Lanie J.A."/>
            <person name="Ng W.-L."/>
            <person name="Kazmierczak K.M."/>
            <person name="Andrzejewski T.M."/>
            <person name="Davidsen T.M."/>
            <person name="Wayne K.J."/>
            <person name="Tettelin H."/>
            <person name="Glass J.I."/>
            <person name="Rusch D."/>
            <person name="Podicherti R."/>
            <person name="Tsui H.-C.T."/>
            <person name="Winkler M.E."/>
        </authorList>
    </citation>
    <scope>NUCLEOTIDE SEQUENCE</scope>
</reference>
<dbReference type="AlphaFoldDB" id="A0A382F5S6"/>
<evidence type="ECO:0008006" key="8">
    <source>
        <dbReference type="Google" id="ProtNLM"/>
    </source>
</evidence>
<dbReference type="InterPro" id="IPR017972">
    <property type="entry name" value="Cyt_P450_CS"/>
</dbReference>
<keyword evidence="6" id="KW-0503">Monooxygenase</keyword>
<dbReference type="GO" id="GO:0020037">
    <property type="term" value="F:heme binding"/>
    <property type="evidence" value="ECO:0007669"/>
    <property type="project" value="InterPro"/>
</dbReference>
<proteinExistence type="inferred from homology"/>
<protein>
    <recommendedName>
        <fullName evidence="8">Cytochrome P450</fullName>
    </recommendedName>
</protein>
<accession>A0A382F5S6</accession>
<dbReference type="GO" id="GO:0016705">
    <property type="term" value="F:oxidoreductase activity, acting on paired donors, with incorporation or reduction of molecular oxygen"/>
    <property type="evidence" value="ECO:0007669"/>
    <property type="project" value="InterPro"/>
</dbReference>
<dbReference type="Gene3D" id="1.10.630.10">
    <property type="entry name" value="Cytochrome P450"/>
    <property type="match status" value="1"/>
</dbReference>
<dbReference type="SUPFAM" id="SSF48264">
    <property type="entry name" value="Cytochrome P450"/>
    <property type="match status" value="1"/>
</dbReference>
<dbReference type="InterPro" id="IPR036396">
    <property type="entry name" value="Cyt_P450_sf"/>
</dbReference>
<evidence type="ECO:0000256" key="1">
    <source>
        <dbReference type="ARBA" id="ARBA00010617"/>
    </source>
</evidence>
<dbReference type="FunFam" id="1.10.630.10:FF:000018">
    <property type="entry name" value="Cytochrome P450 monooxygenase"/>
    <property type="match status" value="1"/>
</dbReference>
<evidence type="ECO:0000256" key="6">
    <source>
        <dbReference type="ARBA" id="ARBA00023033"/>
    </source>
</evidence>
<keyword evidence="3" id="KW-0479">Metal-binding</keyword>
<dbReference type="GO" id="GO:0004497">
    <property type="term" value="F:monooxygenase activity"/>
    <property type="evidence" value="ECO:0007669"/>
    <property type="project" value="UniProtKB-KW"/>
</dbReference>
<evidence type="ECO:0000256" key="3">
    <source>
        <dbReference type="ARBA" id="ARBA00022723"/>
    </source>
</evidence>
<dbReference type="EMBL" id="UINC01047873">
    <property type="protein sequence ID" value="SVB57694.1"/>
    <property type="molecule type" value="Genomic_DNA"/>
</dbReference>
<dbReference type="CDD" id="cd11033">
    <property type="entry name" value="CYP142-like"/>
    <property type="match status" value="1"/>
</dbReference>
<evidence type="ECO:0000256" key="5">
    <source>
        <dbReference type="ARBA" id="ARBA00023004"/>
    </source>
</evidence>
<evidence type="ECO:0000256" key="2">
    <source>
        <dbReference type="ARBA" id="ARBA00022617"/>
    </source>
</evidence>